<gene>
    <name evidence="1" type="ORF">FKW44_011981</name>
</gene>
<organism evidence="1 2">
    <name type="scientific">Caligus rogercresseyi</name>
    <name type="common">Sea louse</name>
    <dbReference type="NCBI Taxonomy" id="217165"/>
    <lineage>
        <taxon>Eukaryota</taxon>
        <taxon>Metazoa</taxon>
        <taxon>Ecdysozoa</taxon>
        <taxon>Arthropoda</taxon>
        <taxon>Crustacea</taxon>
        <taxon>Multicrustacea</taxon>
        <taxon>Hexanauplia</taxon>
        <taxon>Copepoda</taxon>
        <taxon>Siphonostomatoida</taxon>
        <taxon>Caligidae</taxon>
        <taxon>Caligus</taxon>
    </lineage>
</organism>
<name>A0A7T8HIV5_CALRO</name>
<evidence type="ECO:0000313" key="2">
    <source>
        <dbReference type="Proteomes" id="UP000595437"/>
    </source>
</evidence>
<dbReference type="AlphaFoldDB" id="A0A7T8HIV5"/>
<dbReference type="EMBL" id="CP045896">
    <property type="protein sequence ID" value="QQP50841.1"/>
    <property type="molecule type" value="Genomic_DNA"/>
</dbReference>
<accession>A0A7T8HIV5</accession>
<keyword evidence="2" id="KW-1185">Reference proteome</keyword>
<sequence length="109" mass="12318">MTIYNVWGSHLGSSQLFQDHLQRRQRITEFVEKMQARYKQDLASLSASQTWSLCSRRSVSGRYFSGSRAKGSAQCGGHLQRHGFHREGEAHLARACSGPLFQTPNRVPP</sequence>
<evidence type="ECO:0000313" key="1">
    <source>
        <dbReference type="EMBL" id="QQP50841.1"/>
    </source>
</evidence>
<dbReference type="OrthoDB" id="9991467at2759"/>
<proteinExistence type="predicted"/>
<protein>
    <submittedName>
        <fullName evidence="1">F-box only protein 25</fullName>
    </submittedName>
</protein>
<reference evidence="2" key="1">
    <citation type="submission" date="2021-01" db="EMBL/GenBank/DDBJ databases">
        <title>Caligus Genome Assembly.</title>
        <authorList>
            <person name="Gallardo-Escarate C."/>
        </authorList>
    </citation>
    <scope>NUCLEOTIDE SEQUENCE [LARGE SCALE GENOMIC DNA]</scope>
</reference>
<dbReference type="Proteomes" id="UP000595437">
    <property type="component" value="Chromosome 7"/>
</dbReference>